<evidence type="ECO:0000313" key="1">
    <source>
        <dbReference type="EMBL" id="SEA64042.1"/>
    </source>
</evidence>
<dbReference type="AlphaFoldDB" id="A0A1H4CVA9"/>
<dbReference type="PANTHER" id="PTHR48098:SF1">
    <property type="entry name" value="DIACYLGLYCEROL ACYLTRANSFERASE_MYCOLYLTRANSFERASE AG85A"/>
    <property type="match status" value="1"/>
</dbReference>
<dbReference type="GO" id="GO:0016787">
    <property type="term" value="F:hydrolase activity"/>
    <property type="evidence" value="ECO:0007669"/>
    <property type="project" value="UniProtKB-KW"/>
</dbReference>
<dbReference type="Proteomes" id="UP000198850">
    <property type="component" value="Unassembled WGS sequence"/>
</dbReference>
<name>A0A1H4CVA9_9SPHI</name>
<dbReference type="PANTHER" id="PTHR48098">
    <property type="entry name" value="ENTEROCHELIN ESTERASE-RELATED"/>
    <property type="match status" value="1"/>
</dbReference>
<keyword evidence="2" id="KW-1185">Reference proteome</keyword>
<dbReference type="STRING" id="425514.SAMN05443550_104199"/>
<keyword evidence="1" id="KW-0378">Hydrolase</keyword>
<dbReference type="EMBL" id="FNRA01000004">
    <property type="protein sequence ID" value="SEA64042.1"/>
    <property type="molecule type" value="Genomic_DNA"/>
</dbReference>
<dbReference type="InterPro" id="IPR000801">
    <property type="entry name" value="Esterase-like"/>
</dbReference>
<dbReference type="Gene3D" id="3.40.50.1820">
    <property type="entry name" value="alpha/beta hydrolase"/>
    <property type="match status" value="1"/>
</dbReference>
<dbReference type="SUPFAM" id="SSF53474">
    <property type="entry name" value="alpha/beta-Hydrolases"/>
    <property type="match status" value="1"/>
</dbReference>
<dbReference type="GO" id="GO:0016747">
    <property type="term" value="F:acyltransferase activity, transferring groups other than amino-acyl groups"/>
    <property type="evidence" value="ECO:0007669"/>
    <property type="project" value="TreeGrafter"/>
</dbReference>
<proteinExistence type="predicted"/>
<organism evidence="1 2">
    <name type="scientific">Pedobacter hartonius</name>
    <dbReference type="NCBI Taxonomy" id="425514"/>
    <lineage>
        <taxon>Bacteria</taxon>
        <taxon>Pseudomonadati</taxon>
        <taxon>Bacteroidota</taxon>
        <taxon>Sphingobacteriia</taxon>
        <taxon>Sphingobacteriales</taxon>
        <taxon>Sphingobacteriaceae</taxon>
        <taxon>Pedobacter</taxon>
    </lineage>
</organism>
<dbReference type="InterPro" id="IPR050583">
    <property type="entry name" value="Mycobacterial_A85_antigen"/>
</dbReference>
<dbReference type="Pfam" id="PF00756">
    <property type="entry name" value="Esterase"/>
    <property type="match status" value="1"/>
</dbReference>
<dbReference type="InterPro" id="IPR029058">
    <property type="entry name" value="AB_hydrolase_fold"/>
</dbReference>
<reference evidence="1 2" key="1">
    <citation type="submission" date="2016-10" db="EMBL/GenBank/DDBJ databases">
        <authorList>
            <person name="de Groot N.N."/>
        </authorList>
    </citation>
    <scope>NUCLEOTIDE SEQUENCE [LARGE SCALE GENOMIC DNA]</scope>
    <source>
        <strain evidence="1 2">DSM 19033</strain>
    </source>
</reference>
<gene>
    <name evidence="1" type="ORF">SAMN05443550_104199</name>
</gene>
<sequence length="295" mass="33620">MYVIFLYLYTYKHYLSMIKNMLLSLLVLGSVYLDKVQAAKVDTVSTYSTAMKKNIKAVVITPDSYAKGKVFPVVYLLHGAGQNYSDWVKNAAFVPAAADQYQQIIVCPDGNITSWYFDSPVNEAWKYETYVTKELLPWIDAHYKTINDRKGRGITGLSMGGHGALYLAFKHQDLFGTAGSMSGGVDIRPFPKNWRIEERLGTYAEHPENWEKNTVINMLHLLTPNSLALIIDCGTSDFFYQVNLNLHEKLLERNIAHDFISRPGGHTWPYWANAVKYQMLFMSTYFNKEQPAANP</sequence>
<evidence type="ECO:0000313" key="2">
    <source>
        <dbReference type="Proteomes" id="UP000198850"/>
    </source>
</evidence>
<accession>A0A1H4CVA9</accession>
<protein>
    <submittedName>
        <fullName evidence="1">S-formylglutathione hydrolase FrmB</fullName>
    </submittedName>
</protein>